<keyword evidence="3" id="KW-1185">Reference proteome</keyword>
<sequence>MNNNVKQILTSLGLIAVAVISFIIFAPLFVFLIIFFMIFSFFIRRKIIKENPDFFKQYTNKKGRVIDQEEDDTNINSNYKIK</sequence>
<dbReference type="EMBL" id="CP076680">
    <property type="protein sequence ID" value="QWU98791.1"/>
    <property type="molecule type" value="Genomic_DNA"/>
</dbReference>
<organism evidence="2 3">
    <name type="scientific">Francisella salimarina</name>
    <dbReference type="NCBI Taxonomy" id="2599927"/>
    <lineage>
        <taxon>Bacteria</taxon>
        <taxon>Pseudomonadati</taxon>
        <taxon>Pseudomonadota</taxon>
        <taxon>Gammaproteobacteria</taxon>
        <taxon>Thiotrichales</taxon>
        <taxon>Francisellaceae</taxon>
        <taxon>Francisella</taxon>
    </lineage>
</organism>
<accession>A0AAJ4NNI4</accession>
<keyword evidence="1" id="KW-0472">Membrane</keyword>
<protein>
    <submittedName>
        <fullName evidence="2">Uncharacterized protein</fullName>
    </submittedName>
</protein>
<proteinExistence type="predicted"/>
<evidence type="ECO:0000313" key="2">
    <source>
        <dbReference type="EMBL" id="QWU98791.1"/>
    </source>
</evidence>
<keyword evidence="1" id="KW-0812">Transmembrane</keyword>
<keyword evidence="1" id="KW-1133">Transmembrane helix</keyword>
<reference evidence="2 3" key="1">
    <citation type="submission" date="2021-06" db="EMBL/GenBank/DDBJ databases">
        <title>Ulceroglandular infection and bacteremia caused by Francisella salimarina in an immunocompromised patient, France.</title>
        <authorList>
            <person name="Hennebique A."/>
            <person name="Caspar Y."/>
            <person name="Maurin M."/>
            <person name="Boisset S."/>
            <person name="Pelloux I."/>
            <person name="Gallego-Hernanz M.P."/>
            <person name="Burucoa C."/>
            <person name="Cazenave-Roblot F."/>
            <person name="Plouzeau C."/>
            <person name="Rammaert B."/>
        </authorList>
    </citation>
    <scope>NUCLEOTIDE SEQUENCE [LARGE SCALE GENOMIC DNA]</scope>
    <source>
        <strain evidence="2 3">CHUGA-F75</strain>
    </source>
</reference>
<evidence type="ECO:0000256" key="1">
    <source>
        <dbReference type="SAM" id="Phobius"/>
    </source>
</evidence>
<dbReference type="Proteomes" id="UP000683421">
    <property type="component" value="Chromosome"/>
</dbReference>
<feature type="transmembrane region" description="Helical" evidence="1">
    <location>
        <begin position="12"/>
        <end position="43"/>
    </location>
</feature>
<evidence type="ECO:0000313" key="3">
    <source>
        <dbReference type="Proteomes" id="UP000683421"/>
    </source>
</evidence>
<name>A0AAJ4NNI4_9GAMM</name>
<gene>
    <name evidence="2" type="ORF">KQR59_06665</name>
</gene>
<dbReference type="KEGG" id="fsr:KQR59_06665"/>
<dbReference type="RefSeq" id="WP_216691889.1">
    <property type="nucleotide sequence ID" value="NZ_CP076680.1"/>
</dbReference>
<dbReference type="AlphaFoldDB" id="A0AAJ4NNI4"/>